<comment type="cofactor">
    <cofactor evidence="5">
        <name>Mn(2+)</name>
        <dbReference type="ChEBI" id="CHEBI:29035"/>
    </cofactor>
    <cofactor evidence="5">
        <name>Co(2+)</name>
        <dbReference type="ChEBI" id="CHEBI:48828"/>
    </cofactor>
    <cofactor evidence="5">
        <name>Cd(2+)</name>
        <dbReference type="ChEBI" id="CHEBI:48775"/>
    </cofactor>
    <text evidence="5">Binds 1 divalent cation per subunit. The enzyme is active with manganese, cobalt or cadmium ions.</text>
</comment>
<evidence type="ECO:0000256" key="5">
    <source>
        <dbReference type="PIRSR" id="PIRSR602480-1"/>
    </source>
</evidence>
<dbReference type="OrthoDB" id="2338at2759"/>
<keyword evidence="3 6" id="KW-0808">Transferase</keyword>
<dbReference type="AlphaFoldDB" id="A0A137PCX7"/>
<feature type="binding site" evidence="5">
    <location>
        <position position="299"/>
    </location>
    <ligand>
        <name>phosphoenolpyruvate</name>
        <dbReference type="ChEBI" id="CHEBI:58702"/>
    </ligand>
</feature>
<keyword evidence="5" id="KW-0170">Cobalt</keyword>
<feature type="binding site" evidence="5">
    <location>
        <position position="434"/>
    </location>
    <ligand>
        <name>Mn(2+)</name>
        <dbReference type="ChEBI" id="CHEBI:29035"/>
    </ligand>
</feature>
<dbReference type="GO" id="GO:0009423">
    <property type="term" value="P:chorismate biosynthetic process"/>
    <property type="evidence" value="ECO:0007669"/>
    <property type="project" value="UniProtKB-UniPathway"/>
</dbReference>
<feature type="binding site" evidence="5">
    <location>
        <position position="404"/>
    </location>
    <ligand>
        <name>Mn(2+)</name>
        <dbReference type="ChEBI" id="CHEBI:29035"/>
    </ligand>
</feature>
<dbReference type="Gene3D" id="3.20.20.70">
    <property type="entry name" value="Aldolase class I"/>
    <property type="match status" value="1"/>
</dbReference>
<dbReference type="InterPro" id="IPR013785">
    <property type="entry name" value="Aldolase_TIM"/>
</dbReference>
<evidence type="ECO:0000256" key="2">
    <source>
        <dbReference type="ARBA" id="ARBA00008911"/>
    </source>
</evidence>
<gene>
    <name evidence="7" type="ORF">CONCODRAFT_77590</name>
</gene>
<keyword evidence="6" id="KW-0057">Aromatic amino acid biosynthesis</keyword>
<sequence length="463" mass="52498">MSQEFNRQWTPDSWKSKPIHQAVQYDNPETFKQAIDKISHLPPLVNHVEVQNLRNKLREVALGKSFLLQGGDCAELFDYCTQSQIENKLKVLLQMSLVLIWGARVPVVRIARMAGQYAKPRSKPTEVIDGVEYPSFRGDNINGYELDQRDPDPERLVKAYFHSAATLNYVRSILSTGFADLHDPSHWNLGHVQNQSLREEYQTVVSQISSSMNFMEVIGAVKANGLTPQEIKAVDIFMSHEALMLDYEGALCRKFIDKDGVTKYYVSSGHYLWVGDRTRQLDCAHVEFLRGVVNPIGIKVGPTTVPEELIKILDTLNPNKEIGKISLITRFGANKVETYLPKIIEAVQESGHIVVWVCDPMHGNTESSVNGLKTRHFDNILKELGECLRIHKNHQSKLNGVHFELTGDSVTECIGGSMQLESSDLPSNYQTYCDPRLNYEQSLDMSFMISKYFEKERSGFNTL</sequence>
<dbReference type="PANTHER" id="PTHR21337:SF0">
    <property type="entry name" value="PHOSPHO-2-DEHYDRO-3-DEOXYHEPTONATE ALDOLASE"/>
    <property type="match status" value="1"/>
</dbReference>
<dbReference type="EC" id="2.5.1.54" evidence="6"/>
<keyword evidence="6" id="KW-0028">Amino-acid biosynthesis</keyword>
<feature type="binding site" evidence="5">
    <location>
        <position position="330"/>
    </location>
    <ligand>
        <name>phosphoenolpyruvate</name>
        <dbReference type="ChEBI" id="CHEBI:58702"/>
    </ligand>
</feature>
<name>A0A137PCX7_CONC2</name>
<dbReference type="Proteomes" id="UP000070444">
    <property type="component" value="Unassembled WGS sequence"/>
</dbReference>
<keyword evidence="5" id="KW-0464">Manganese</keyword>
<comment type="similarity">
    <text evidence="2 6">Belongs to the class-II DAHP synthase family.</text>
</comment>
<feature type="binding site" evidence="5">
    <location>
        <position position="362"/>
    </location>
    <ligand>
        <name>Mn(2+)</name>
        <dbReference type="ChEBI" id="CHEBI:29035"/>
    </ligand>
</feature>
<dbReference type="OMA" id="FKVMMQM"/>
<evidence type="ECO:0000256" key="4">
    <source>
        <dbReference type="ARBA" id="ARBA00047508"/>
    </source>
</evidence>
<dbReference type="GO" id="GO:0008652">
    <property type="term" value="P:amino acid biosynthetic process"/>
    <property type="evidence" value="ECO:0007669"/>
    <property type="project" value="UniProtKB-KW"/>
</dbReference>
<evidence type="ECO:0000256" key="6">
    <source>
        <dbReference type="RuleBase" id="RU363071"/>
    </source>
</evidence>
<feature type="binding site" evidence="5">
    <location>
        <position position="112"/>
    </location>
    <ligand>
        <name>phosphoenolpyruvate</name>
        <dbReference type="ChEBI" id="CHEBI:58702"/>
    </ligand>
</feature>
<evidence type="ECO:0000313" key="8">
    <source>
        <dbReference type="Proteomes" id="UP000070444"/>
    </source>
</evidence>
<comment type="catalytic activity">
    <reaction evidence="4 6">
        <text>D-erythrose 4-phosphate + phosphoenolpyruvate + H2O = 7-phospho-2-dehydro-3-deoxy-D-arabino-heptonate + phosphate</text>
        <dbReference type="Rhea" id="RHEA:14717"/>
        <dbReference type="ChEBI" id="CHEBI:15377"/>
        <dbReference type="ChEBI" id="CHEBI:16897"/>
        <dbReference type="ChEBI" id="CHEBI:43474"/>
        <dbReference type="ChEBI" id="CHEBI:58394"/>
        <dbReference type="ChEBI" id="CHEBI:58702"/>
        <dbReference type="EC" id="2.5.1.54"/>
    </reaction>
</comment>
<dbReference type="GO" id="GO:0009073">
    <property type="term" value="P:aromatic amino acid family biosynthetic process"/>
    <property type="evidence" value="ECO:0007669"/>
    <property type="project" value="UniProtKB-KW"/>
</dbReference>
<dbReference type="EMBL" id="KQ964445">
    <property type="protein sequence ID" value="KXN72859.1"/>
    <property type="molecule type" value="Genomic_DNA"/>
</dbReference>
<evidence type="ECO:0000313" key="7">
    <source>
        <dbReference type="EMBL" id="KXN72859.1"/>
    </source>
</evidence>
<comment type="pathway">
    <text evidence="1 6">Metabolic intermediate biosynthesis; chorismate biosynthesis; chorismate from D-erythrose 4-phosphate and phosphoenolpyruvate: step 1/7.</text>
</comment>
<proteinExistence type="inferred from homology"/>
<accession>A0A137PCX7</accession>
<evidence type="ECO:0000256" key="3">
    <source>
        <dbReference type="ARBA" id="ARBA00022679"/>
    </source>
</evidence>
<dbReference type="SUPFAM" id="SSF51569">
    <property type="entry name" value="Aldolase"/>
    <property type="match status" value="1"/>
</dbReference>
<dbReference type="PANTHER" id="PTHR21337">
    <property type="entry name" value="PHOSPHO-2-DEHYDRO-3-DEOXYHEPTONATE ALDOLASE 1, 2"/>
    <property type="match status" value="1"/>
</dbReference>
<dbReference type="GO" id="GO:0003849">
    <property type="term" value="F:3-deoxy-7-phosphoheptulonate synthase activity"/>
    <property type="evidence" value="ECO:0007669"/>
    <property type="project" value="UniProtKB-EC"/>
</dbReference>
<dbReference type="UniPathway" id="UPA00053">
    <property type="reaction ID" value="UER00084"/>
</dbReference>
<evidence type="ECO:0000256" key="1">
    <source>
        <dbReference type="ARBA" id="ARBA00004688"/>
    </source>
</evidence>
<keyword evidence="8" id="KW-1185">Reference proteome</keyword>
<organism evidence="7 8">
    <name type="scientific">Conidiobolus coronatus (strain ATCC 28846 / CBS 209.66 / NRRL 28638)</name>
    <name type="common">Delacroixia coronata</name>
    <dbReference type="NCBI Taxonomy" id="796925"/>
    <lineage>
        <taxon>Eukaryota</taxon>
        <taxon>Fungi</taxon>
        <taxon>Fungi incertae sedis</taxon>
        <taxon>Zoopagomycota</taxon>
        <taxon>Entomophthoromycotina</taxon>
        <taxon>Entomophthoromycetes</taxon>
        <taxon>Entomophthorales</taxon>
        <taxon>Ancylistaceae</taxon>
        <taxon>Conidiobolus</taxon>
    </lineage>
</organism>
<reference evidence="7 8" key="1">
    <citation type="journal article" date="2015" name="Genome Biol. Evol.">
        <title>Phylogenomic analyses indicate that early fungi evolved digesting cell walls of algal ancestors of land plants.</title>
        <authorList>
            <person name="Chang Y."/>
            <person name="Wang S."/>
            <person name="Sekimoto S."/>
            <person name="Aerts A.L."/>
            <person name="Choi C."/>
            <person name="Clum A."/>
            <person name="LaButti K.M."/>
            <person name="Lindquist E.A."/>
            <person name="Yee Ngan C."/>
            <person name="Ohm R.A."/>
            <person name="Salamov A.A."/>
            <person name="Grigoriev I.V."/>
            <person name="Spatafora J.W."/>
            <person name="Berbee M.L."/>
        </authorList>
    </citation>
    <scope>NUCLEOTIDE SEQUENCE [LARGE SCALE GENOMIC DNA]</scope>
    <source>
        <strain evidence="7 8">NRRL 28638</strain>
    </source>
</reference>
<dbReference type="InterPro" id="IPR002480">
    <property type="entry name" value="DAHP_synth_2"/>
</dbReference>
<protein>
    <recommendedName>
        <fullName evidence="6">Phospho-2-dehydro-3-deoxyheptonate aldolase</fullName>
        <ecNumber evidence="6">2.5.1.54</ecNumber>
    </recommendedName>
</protein>
<feature type="binding site" evidence="5">
    <location>
        <position position="73"/>
    </location>
    <ligand>
        <name>Mn(2+)</name>
        <dbReference type="ChEBI" id="CHEBI:29035"/>
    </ligand>
</feature>
<dbReference type="STRING" id="796925.A0A137PCX7"/>
<keyword evidence="5" id="KW-0104">Cadmium</keyword>
<dbReference type="Pfam" id="PF01474">
    <property type="entry name" value="DAHP_synth_2"/>
    <property type="match status" value="1"/>
</dbReference>